<dbReference type="Pfam" id="PF13424">
    <property type="entry name" value="TPR_12"/>
    <property type="match status" value="1"/>
</dbReference>
<dbReference type="GO" id="GO:0007165">
    <property type="term" value="P:signal transduction"/>
    <property type="evidence" value="ECO:0007669"/>
    <property type="project" value="InterPro"/>
</dbReference>
<dbReference type="SUPFAM" id="SSF48452">
    <property type="entry name" value="TPR-like"/>
    <property type="match status" value="2"/>
</dbReference>
<dbReference type="SUPFAM" id="SSF52540">
    <property type="entry name" value="P-loop containing nucleoside triphosphate hydrolases"/>
    <property type="match status" value="1"/>
</dbReference>
<dbReference type="InterPro" id="IPR053137">
    <property type="entry name" value="NLR-like"/>
</dbReference>
<dbReference type="InterPro" id="IPR000157">
    <property type="entry name" value="TIR_dom"/>
</dbReference>
<accession>G4WV76</accession>
<evidence type="ECO:0000313" key="2">
    <source>
        <dbReference type="EMBL" id="AEQ20328.1"/>
    </source>
</evidence>
<dbReference type="SUPFAM" id="SSF52200">
    <property type="entry name" value="Toll/Interleukin receptor TIR domain"/>
    <property type="match status" value="1"/>
</dbReference>
<dbReference type="InterPro" id="IPR011990">
    <property type="entry name" value="TPR-like_helical_dom_sf"/>
</dbReference>
<proteinExistence type="predicted"/>
<dbReference type="Gene3D" id="3.40.50.300">
    <property type="entry name" value="P-loop containing nucleotide triphosphate hydrolases"/>
    <property type="match status" value="1"/>
</dbReference>
<reference evidence="2" key="1">
    <citation type="journal article" date="2010" name="Appl. Environ. Microbiol.">
        <title>Expanding small-molecule functional metagenomics through parallel screening of broad-host-range cosmid environmental DNA libraries in diverse proteobacteria.</title>
        <authorList>
            <person name="Craig J.W."/>
            <person name="Chang F.Y."/>
            <person name="Kim J.H."/>
            <person name="Obiajulu S.C."/>
            <person name="Brady S.F."/>
        </authorList>
    </citation>
    <scope>NUCLEOTIDE SEQUENCE</scope>
</reference>
<dbReference type="InterPro" id="IPR035897">
    <property type="entry name" value="Toll_tir_struct_dom_sf"/>
</dbReference>
<dbReference type="Pfam" id="PF13676">
    <property type="entry name" value="TIR_2"/>
    <property type="match status" value="1"/>
</dbReference>
<dbReference type="PANTHER" id="PTHR46082:SF6">
    <property type="entry name" value="AAA+ ATPASE DOMAIN-CONTAINING PROTEIN-RELATED"/>
    <property type="match status" value="1"/>
</dbReference>
<dbReference type="AlphaFoldDB" id="G4WV76"/>
<protein>
    <submittedName>
        <fullName evidence="2">Putative toll-interleukin 1-resistance protein</fullName>
    </submittedName>
</protein>
<feature type="domain" description="TIR" evidence="1">
    <location>
        <begin position="5"/>
        <end position="81"/>
    </location>
</feature>
<organism evidence="2">
    <name type="scientific">uncultured bacterium EC5</name>
    <dbReference type="NCBI Taxonomy" id="672206"/>
    <lineage>
        <taxon>Bacteria</taxon>
        <taxon>environmental samples</taxon>
    </lineage>
</organism>
<reference evidence="2" key="2">
    <citation type="journal article" date="2011" name="J. Bacteriol.">
        <title>Long-chain N-acyl amino acid synthases are linked to the putative PEP-CTERM/exosortase protein-sorting system in Gram-negative bacteria.</title>
        <authorList>
            <person name="Craig J.W."/>
            <person name="Cherry M.A."/>
            <person name="Brady S.F."/>
        </authorList>
    </citation>
    <scope>NUCLEOTIDE SEQUENCE</scope>
</reference>
<dbReference type="InterPro" id="IPR027417">
    <property type="entry name" value="P-loop_NTPase"/>
</dbReference>
<dbReference type="PANTHER" id="PTHR46082">
    <property type="entry name" value="ATP/GTP-BINDING PROTEIN-RELATED"/>
    <property type="match status" value="1"/>
</dbReference>
<dbReference type="Pfam" id="PF13374">
    <property type="entry name" value="TPR_10"/>
    <property type="match status" value="4"/>
</dbReference>
<name>G4WV76_9BACT</name>
<dbReference type="Gene3D" id="1.25.40.10">
    <property type="entry name" value="Tetratricopeptide repeat domain"/>
    <property type="match status" value="2"/>
</dbReference>
<sequence>MVKDVFISYRHTRKAEVIAFCEQLEAAGITVFRDEERVNEDSLIQRGIEHGLGNCKLLLAWFDPGYLDSRACTWELGRALIAGRRLGDTFEHALQRIVCIDPTGSFSHIPEEIWNRRVLDSKDPGACVAHVREQLAGITGTFGRVPADFTGNWYERECPRHPTWVGREAELIRIYAELCRGEIAMKGDERAPVAITGHGGEGKTMLAEQYAIRHASAYPSGVVWLTGSADGARVSPGEWLARLELELVQVAGSRKLGIPSALIDRALEGITDPRGRVRALKHLIEDQLERGAAPGAPGARGPYLWVVDDLPALGAEDVLLWVPNGSHVHCLVTMRGASAGATFRAIELRLLAEAQALRILTRHRPPADDPEKQAARSIVELLGRLPLALELSAAAVDTYQSLLEHLLLPLDEGLEPLFEELKDALPTNHASSIVKTFDRSLDLLEGSDEIGTRSKGEATWTLLRVAALLSPAPLPDVLALGIHREMGFPATWFQIALSRVRKAALLQRPELPERPFSQMHALLARTVVETRMNSSQKAALCGAIARATQRWLEEESTKPTGALDDRLFSAAAPLLRKDSSLESAGVAHALGALAYDLGRLRDATLLHQHAYAVRRRDLGEKDTLTVNALEGLALARMGQGELRQAKSSLEDVVSLRLASNGSRDRLTLRAIARLASALLMLGDFEAARDRLEWAWRVWQHVDPYDREALGCASNLALSLEALDEHERARELHAETFLSRRRVLQEDDSDTLDSLQHLALIDLRLGDLRSAESLFRRLWAARQRCAGPRSPEALSAMHNLAVTWRRRGKLMAACVLLKRAVDGLRGIWGERHPTTLSATHEWAEVLLARGESGLAVEMLEPLVEMRSLDLGKHDPNTLNSMATLARAYLDQGRLDRARALQAFAFQAQSRLPTDAPP</sequence>
<evidence type="ECO:0000259" key="1">
    <source>
        <dbReference type="Pfam" id="PF13676"/>
    </source>
</evidence>
<dbReference type="EMBL" id="JF429406">
    <property type="protein sequence ID" value="AEQ20328.1"/>
    <property type="molecule type" value="Genomic_DNA"/>
</dbReference>
<dbReference type="Gene3D" id="3.40.50.10140">
    <property type="entry name" value="Toll/interleukin-1 receptor homology (TIR) domain"/>
    <property type="match status" value="1"/>
</dbReference>